<organism evidence="1 2">
    <name type="scientific">Avena sativa</name>
    <name type="common">Oat</name>
    <dbReference type="NCBI Taxonomy" id="4498"/>
    <lineage>
        <taxon>Eukaryota</taxon>
        <taxon>Viridiplantae</taxon>
        <taxon>Streptophyta</taxon>
        <taxon>Embryophyta</taxon>
        <taxon>Tracheophyta</taxon>
        <taxon>Spermatophyta</taxon>
        <taxon>Magnoliopsida</taxon>
        <taxon>Liliopsida</taxon>
        <taxon>Poales</taxon>
        <taxon>Poaceae</taxon>
        <taxon>BOP clade</taxon>
        <taxon>Pooideae</taxon>
        <taxon>Poodae</taxon>
        <taxon>Poeae</taxon>
        <taxon>Poeae Chloroplast Group 1 (Aveneae type)</taxon>
        <taxon>Aveninae</taxon>
        <taxon>Avena</taxon>
    </lineage>
</organism>
<sequence length="132" mass="14083">MAKAQVAVRFVTEVAPPQLVSIMRRRHKAPRSGGLDTIAEDDRELQLAYGDHQAATTAAAAAPSARTFTAASLKRVSPTTGGFMRELSSCFSGNVVHAQAGGGGWEGRHKGHARQAVYAHHGQNQMHAKLKN</sequence>
<protein>
    <submittedName>
        <fullName evidence="1">Uncharacterized protein</fullName>
    </submittedName>
</protein>
<dbReference type="EnsemblPlants" id="AVESA.00010b.r2.6CG1112780.1">
    <property type="protein sequence ID" value="AVESA.00010b.r2.6CG1112780.1.CDS.1"/>
    <property type="gene ID" value="AVESA.00010b.r2.6CG1112780"/>
</dbReference>
<reference evidence="1" key="1">
    <citation type="submission" date="2021-05" db="EMBL/GenBank/DDBJ databases">
        <authorList>
            <person name="Scholz U."/>
            <person name="Mascher M."/>
            <person name="Fiebig A."/>
        </authorList>
    </citation>
    <scope>NUCLEOTIDE SEQUENCE [LARGE SCALE GENOMIC DNA]</scope>
</reference>
<dbReference type="Proteomes" id="UP001732700">
    <property type="component" value="Chromosome 6C"/>
</dbReference>
<name>A0ACD5Z1L6_AVESA</name>
<evidence type="ECO:0000313" key="2">
    <source>
        <dbReference type="Proteomes" id="UP001732700"/>
    </source>
</evidence>
<proteinExistence type="predicted"/>
<reference evidence="1" key="2">
    <citation type="submission" date="2025-09" db="UniProtKB">
        <authorList>
            <consortium name="EnsemblPlants"/>
        </authorList>
    </citation>
    <scope>IDENTIFICATION</scope>
</reference>
<accession>A0ACD5Z1L6</accession>
<keyword evidence="2" id="KW-1185">Reference proteome</keyword>
<evidence type="ECO:0000313" key="1">
    <source>
        <dbReference type="EnsemblPlants" id="AVESA.00010b.r2.6CG1112780.1.CDS.1"/>
    </source>
</evidence>